<feature type="region of interest" description="Disordered" evidence="1">
    <location>
        <begin position="1797"/>
        <end position="1835"/>
    </location>
</feature>
<gene>
    <name evidence="3" type="ORF">TR113770</name>
</gene>
<evidence type="ECO:0000259" key="2">
    <source>
        <dbReference type="SMART" id="SM01214"/>
    </source>
</evidence>
<name>A0A0X3NXL2_SCHSO</name>
<evidence type="ECO:0000313" key="3">
    <source>
        <dbReference type="EMBL" id="JAP44524.1"/>
    </source>
</evidence>
<dbReference type="PANTHER" id="PTHR15678">
    <property type="entry name" value="ANTIGEN MLAA-22-RELATED"/>
    <property type="match status" value="1"/>
</dbReference>
<feature type="non-terminal residue" evidence="3">
    <location>
        <position position="1"/>
    </location>
</feature>
<organism evidence="3">
    <name type="scientific">Schistocephalus solidus</name>
    <name type="common">Tapeworm</name>
    <dbReference type="NCBI Taxonomy" id="70667"/>
    <lineage>
        <taxon>Eukaryota</taxon>
        <taxon>Metazoa</taxon>
        <taxon>Spiralia</taxon>
        <taxon>Lophotrochozoa</taxon>
        <taxon>Platyhelminthes</taxon>
        <taxon>Cestoda</taxon>
        <taxon>Eucestoda</taxon>
        <taxon>Diphyllobothriidea</taxon>
        <taxon>Diphyllobothriidae</taxon>
        <taxon>Schistocephalus</taxon>
    </lineage>
</organism>
<dbReference type="InterPro" id="IPR019441">
    <property type="entry name" value="FMP27/BLTP2/Hobbit_GFWDK_RBG"/>
</dbReference>
<feature type="region of interest" description="Disordered" evidence="1">
    <location>
        <begin position="1653"/>
        <end position="1672"/>
    </location>
</feature>
<dbReference type="SMART" id="SM01214">
    <property type="entry name" value="Fmp27_GFWDK"/>
    <property type="match status" value="1"/>
</dbReference>
<dbReference type="EMBL" id="GEEE01018701">
    <property type="protein sequence ID" value="JAP44524.1"/>
    <property type="molecule type" value="Transcribed_RNA"/>
</dbReference>
<accession>A0A0X3NXL2</accession>
<feature type="non-terminal residue" evidence="3">
    <location>
        <position position="2143"/>
    </location>
</feature>
<dbReference type="InterPro" id="IPR045167">
    <property type="entry name" value="Hobbit"/>
</dbReference>
<evidence type="ECO:0000256" key="1">
    <source>
        <dbReference type="SAM" id="MobiDB-lite"/>
    </source>
</evidence>
<proteinExistence type="predicted"/>
<reference evidence="3" key="1">
    <citation type="submission" date="2016-01" db="EMBL/GenBank/DDBJ databases">
        <title>Reference transcriptome for the parasite Schistocephalus solidus: insights into the molecular evolution of parasitism.</title>
        <authorList>
            <person name="Hebert F.O."/>
            <person name="Grambauer S."/>
            <person name="Barber I."/>
            <person name="Landry C.R."/>
            <person name="Aubin-Horth N."/>
        </authorList>
    </citation>
    <scope>NUCLEOTIDE SEQUENCE</scope>
</reference>
<feature type="domain" description="FMP27/BLTP2/Hobbit GFWDK motif-containing RBG unit" evidence="2">
    <location>
        <begin position="1171"/>
        <end position="1304"/>
    </location>
</feature>
<dbReference type="PANTHER" id="PTHR15678:SF6">
    <property type="entry name" value="BRIDGE-LIKE LIPID TRANSFER PROTEIN FAMILY MEMBER 2"/>
    <property type="match status" value="1"/>
</dbReference>
<protein>
    <recommendedName>
        <fullName evidence="2">FMP27/BLTP2/Hobbit GFWDK motif-containing RBG unit domain-containing protein</fullName>
    </recommendedName>
</protein>
<dbReference type="Pfam" id="PF10344">
    <property type="entry name" value="Hobbit"/>
    <property type="match status" value="2"/>
</dbReference>
<sequence length="2143" mass="239775">DILEIDCIRLTSNLWNSEASSILSFVVSCLHLRTSVEGLSELSSLLRRSKKFQTKHLSSSRLSNSEPWKLTLTRIFTLKLKSLRLHISHHLPTPVVSAVNASTPTPNLSAGVLKRLKPLTVLCLTDLALACTYRHKTINVCLSVDSVDARLFSAAYNAVSSLSYDCPFCGEKSANERSMAEEVEHPLLPACTICQKSHTCGLLVGHLTASFRINIHLPTAYTLAPTGRWQRDVARVRIVAEVRGLHVVAVEELLPEDFLPSNADTVMAAEEPSLTNPAAEWTFAQQDHSALAISFPSIQLQFLPLPVSIGRQANNSPAAVCFEVLRSPLSRSLMASIGGLKLSFTHSSALNSEMNQTTTNMEPLQNLDPQRSSLLRDSVDAQKQLVAYFQLCYLSLTSGLDHDLAVAATQASVEKLEFYWQVLPEFSDAILTIVEPSSSLSYSLNEMTFLTKLSNALRFLFTPAPSSRCPPIGDQVYSSGAETTFKPRFWQLQDRRVRLAFSLKKRPVGTADAIAVETKDARVSALSLLLLPQKPAPALLLSVGSIYLEVDIPSPGEAPTSAAKFSSELDFQTRARIGLDLEFCHLKTLKQLAAPPSTKASSPLLAYFARKSSSLERHVYGDLLILNDFSLWCHNQTIGFRASNLQGELSSNVACALWPLLPEHPPQKNRHHAFPNVNLRGWKLDGCLERLHLFFVSSRGPFIKLGVEAIQCLASPVPRCSPSRSTSRTSVHAAVPSKSEHRLAYFELSLSKSWCDYAGKLTGDEVGEIRLEPPPPPPSQARTETAEGRFCFFSLPPFQVSCFGSEKLMEVTFSESLEIHWNPALHLCLMEFSLLTHALSRLLPKQTPTAPVRGFAWYICLHNSAATEIVFESPNAAHELSLVILDLNILINRTSGRRELQALSMVISCDKHNIFLFQKIALLWNPPADAHRKWAVGLSAQLNSSIEFHIDHLRATFPYKYNFYACYDEFLKMRKMSNLLTSEGSNLFEDINNLSGLSAHVKESEPGLRRDLILRLKKFTLELKDDPFECKLCDDFVVLLDEYVEQQKRLTSMRTQLENAAKEGMRLSDAQTRTCMARLELQRADEYIARLRRFYVGYEMADDLFTWRMENVCLQALTDPLLIGPANVLRHLREMDSVSPWGDDVLFTDFLQCWCRMIQLNLGRCSFNLRDYPKPLLNITGLSLTGRLGFASRKADWLGQQDYLVEPGPPWPSLTVVRHMTPNKFFYDFNADMRELSVCYGANWEPTFAWLNLRLDDIRRTSQDPSKPPLGWWDRIRLNYHGRLFFACGRMVWLYPTSLDPYNSVEFLTWQWSHVTVTWLPGQIDIRGDLDVFFQTASKYDGVCPLLRFPELIFRIDLDWLSHGNQYDHLSVKPVNPARLGHIPSAVPHDSFKQFRGNRLNLRISFLAQEVHNDTRPRCFIYTNVLKLFDRLKMCLTRVSRPIRKGAVFSCIKPKKPLFGQLLQNIEVLLQLPSLDITYWVSYAKRMGLHIQAGEISCSGCLQLHVEGETEVPLPASLPSVLPLPPSVFILPPRDTLYYHRGLCRRPPTSWSCLKASATALNCRIWLQHSDTQTAIEFLGSTAASRLSGTEERPDSAFVAEFDLPQDYKITTAFPPNTEFIIVSLVRFERACPVPLPFDCTVRVRIPRGCEALNSSTAGTRDDSTAYPNSAPSLERKLSVSASLEENSAARRRFSRFVLTHEDLQPVNRVEVREFRMRWNEENRNLVYSMMNMYNHAQTLKKNLSAQALKSISLQPGVYSEHGAMVARTGGPQFRGVSETDDVDGRRFPSLWPTTLCSADATTSPEESEVIYSRPQSPTRAQRQDGGNGSVDGCSSAQRLVDTATGLVDGGSLCEQGSATPPTRLTDIPMLAQLVEEAETAKFYAYCEEEPKQSDVIGQLQGISLCATSPVLSRKWHVDFTNSQVMLKPTEFSGYLIVSAAKARLDLLEHPPVWRDARLLAKFSLVGQMDCMQYYATVGQLDASTPDQWLSTADVSDWSHLGTEFSQDALSGRPEVVGSGHAVGGIVNAACDPTIEEVARDGGGCGGGGAAAVRRPIQLQRMVGRCACQFFYVTYNPVDPASLPPPQMVPPLPLEETEIMQNPEGANTFTLLHRTLNMCTNSMQYNMVFDIVNDLLLYVEPQQ</sequence>